<evidence type="ECO:0000256" key="11">
    <source>
        <dbReference type="ARBA" id="ARBA00023098"/>
    </source>
</evidence>
<sequence length="406" mass="45427">MHQGAEERLLRRVHLYRGAEEQTETKTKKHRLLLGASSFISSEFSSSLSPPPCSKIKRSLLEEARRYMKYATAVYGQAMINAAQVDAGGRLDGKVGRVTKETISAHIQVPEDDIVLLDVSNLKGSSNHLRHMVVVDHEHEKVVLSIRGTFSLEEIIMDVAAFSREFCGGEAHSEMANMAERVWTVAGPKIKEVLSENPGYEFILTGHSLGAGAACLLSILVQNKKFLPREQGIRCFAFASPPVYTPLEFVPKTVRSTTNFVHENDVVPFLSIQKVRKLLSSLQAVDQYARDHMSGKQITSLILGASPPPKDLIASVLEAEGSRLVPKKGAPTLYIPAETVVLLKENLDEKGEHSDGSYRYELTNARELSQREIRVYPDMFVDHFPSRYEHVFDHLEKRDDDDDDDE</sequence>
<feature type="domain" description="Fungal lipase-type" evidence="15">
    <location>
        <begin position="143"/>
        <end position="272"/>
    </location>
</feature>
<dbReference type="Pfam" id="PF01764">
    <property type="entry name" value="Lipase_3"/>
    <property type="match status" value="1"/>
</dbReference>
<dbReference type="Proteomes" id="UP000291116">
    <property type="component" value="Unassembled WGS sequence"/>
</dbReference>
<evidence type="ECO:0000313" key="16">
    <source>
        <dbReference type="EMBL" id="VEU35985.1"/>
    </source>
</evidence>
<dbReference type="AlphaFoldDB" id="A0A448Z1V4"/>
<comment type="cofactor">
    <cofactor evidence="1">
        <name>Ca(2+)</name>
        <dbReference type="ChEBI" id="CHEBI:29108"/>
    </cofactor>
</comment>
<keyword evidence="12" id="KW-0472">Membrane</keyword>
<keyword evidence="3" id="KW-1003">Cell membrane</keyword>
<evidence type="ECO:0000256" key="9">
    <source>
        <dbReference type="ARBA" id="ARBA00022963"/>
    </source>
</evidence>
<accession>A0A448Z1V4</accession>
<evidence type="ECO:0000256" key="8">
    <source>
        <dbReference type="ARBA" id="ARBA00022837"/>
    </source>
</evidence>
<comment type="subcellular location">
    <subcellularLocation>
        <location evidence="2">Cell membrane</location>
        <topology evidence="2">Multi-pass membrane protein</topology>
    </subcellularLocation>
</comment>
<proteinExistence type="predicted"/>
<dbReference type="CDD" id="cd00519">
    <property type="entry name" value="Lipase_3"/>
    <property type="match status" value="1"/>
</dbReference>
<reference evidence="16 17" key="1">
    <citation type="submission" date="2019-01" db="EMBL/GenBank/DDBJ databases">
        <authorList>
            <person name="Ferrante I. M."/>
        </authorList>
    </citation>
    <scope>NUCLEOTIDE SEQUENCE [LARGE SCALE GENOMIC DNA]</scope>
    <source>
        <strain evidence="16 17">B856</strain>
    </source>
</reference>
<evidence type="ECO:0000256" key="6">
    <source>
        <dbReference type="ARBA" id="ARBA00022723"/>
    </source>
</evidence>
<evidence type="ECO:0000256" key="3">
    <source>
        <dbReference type="ARBA" id="ARBA00022475"/>
    </source>
</evidence>
<dbReference type="OrthoDB" id="40415at2759"/>
<dbReference type="EC" id="3.1.1.116" evidence="14"/>
<dbReference type="GO" id="GO:0005886">
    <property type="term" value="C:plasma membrane"/>
    <property type="evidence" value="ECO:0007669"/>
    <property type="project" value="UniProtKB-SubCell"/>
</dbReference>
<dbReference type="PANTHER" id="PTHR45792">
    <property type="entry name" value="DIACYLGLYCEROL LIPASE HOMOLOG-RELATED"/>
    <property type="match status" value="1"/>
</dbReference>
<name>A0A448Z1V4_9STRA</name>
<evidence type="ECO:0000256" key="1">
    <source>
        <dbReference type="ARBA" id="ARBA00001913"/>
    </source>
</evidence>
<dbReference type="SUPFAM" id="SSF53474">
    <property type="entry name" value="alpha/beta-Hydrolases"/>
    <property type="match status" value="1"/>
</dbReference>
<keyword evidence="8" id="KW-0106">Calcium</keyword>
<dbReference type="PANTHER" id="PTHR45792:SF8">
    <property type="entry name" value="DIACYLGLYCEROL LIPASE-ALPHA"/>
    <property type="match status" value="1"/>
</dbReference>
<dbReference type="GO" id="GO:0046872">
    <property type="term" value="F:metal ion binding"/>
    <property type="evidence" value="ECO:0007669"/>
    <property type="project" value="UniProtKB-KW"/>
</dbReference>
<keyword evidence="5" id="KW-0812">Transmembrane</keyword>
<evidence type="ECO:0000259" key="15">
    <source>
        <dbReference type="Pfam" id="PF01764"/>
    </source>
</evidence>
<evidence type="ECO:0000256" key="13">
    <source>
        <dbReference type="ARBA" id="ARBA00024531"/>
    </source>
</evidence>
<dbReference type="InterPro" id="IPR029058">
    <property type="entry name" value="AB_hydrolase_fold"/>
</dbReference>
<keyword evidence="7" id="KW-0378">Hydrolase</keyword>
<keyword evidence="9" id="KW-0442">Lipid degradation</keyword>
<keyword evidence="4" id="KW-0597">Phosphoprotein</keyword>
<gene>
    <name evidence="16" type="ORF">PSNMU_V1.4_AUG-EV-PASAV3_0027330</name>
</gene>
<organism evidence="16 17">
    <name type="scientific">Pseudo-nitzschia multistriata</name>
    <dbReference type="NCBI Taxonomy" id="183589"/>
    <lineage>
        <taxon>Eukaryota</taxon>
        <taxon>Sar</taxon>
        <taxon>Stramenopiles</taxon>
        <taxon>Ochrophyta</taxon>
        <taxon>Bacillariophyta</taxon>
        <taxon>Bacillariophyceae</taxon>
        <taxon>Bacillariophycidae</taxon>
        <taxon>Bacillariales</taxon>
        <taxon>Bacillariaceae</taxon>
        <taxon>Pseudo-nitzschia</taxon>
    </lineage>
</organism>
<evidence type="ECO:0000256" key="5">
    <source>
        <dbReference type="ARBA" id="ARBA00022692"/>
    </source>
</evidence>
<comment type="catalytic activity">
    <reaction evidence="13">
        <text>a 1,2-diacyl-sn-glycerol + H2O = a 2-acylglycerol + a fatty acid + H(+)</text>
        <dbReference type="Rhea" id="RHEA:33275"/>
        <dbReference type="ChEBI" id="CHEBI:15377"/>
        <dbReference type="ChEBI" id="CHEBI:15378"/>
        <dbReference type="ChEBI" id="CHEBI:17389"/>
        <dbReference type="ChEBI" id="CHEBI:17815"/>
        <dbReference type="ChEBI" id="CHEBI:28868"/>
        <dbReference type="EC" id="3.1.1.116"/>
    </reaction>
    <physiologicalReaction direction="left-to-right" evidence="13">
        <dbReference type="Rhea" id="RHEA:33276"/>
    </physiologicalReaction>
</comment>
<evidence type="ECO:0000256" key="4">
    <source>
        <dbReference type="ARBA" id="ARBA00022553"/>
    </source>
</evidence>
<keyword evidence="10" id="KW-1133">Transmembrane helix</keyword>
<dbReference type="EMBL" id="CAACVS010000074">
    <property type="protein sequence ID" value="VEU35985.1"/>
    <property type="molecule type" value="Genomic_DNA"/>
</dbReference>
<protein>
    <recommendedName>
        <fullName evidence="14">sn-1-specific diacylglycerol lipase</fullName>
        <ecNumber evidence="14">3.1.1.116</ecNumber>
    </recommendedName>
</protein>
<dbReference type="Gene3D" id="3.40.50.1820">
    <property type="entry name" value="alpha/beta hydrolase"/>
    <property type="match status" value="1"/>
</dbReference>
<keyword evidence="17" id="KW-1185">Reference proteome</keyword>
<evidence type="ECO:0000256" key="12">
    <source>
        <dbReference type="ARBA" id="ARBA00023136"/>
    </source>
</evidence>
<dbReference type="GO" id="GO:0016042">
    <property type="term" value="P:lipid catabolic process"/>
    <property type="evidence" value="ECO:0007669"/>
    <property type="project" value="UniProtKB-KW"/>
</dbReference>
<evidence type="ECO:0000256" key="7">
    <source>
        <dbReference type="ARBA" id="ARBA00022801"/>
    </source>
</evidence>
<evidence type="ECO:0000256" key="2">
    <source>
        <dbReference type="ARBA" id="ARBA00004651"/>
    </source>
</evidence>
<evidence type="ECO:0000256" key="14">
    <source>
        <dbReference type="ARBA" id="ARBA00026104"/>
    </source>
</evidence>
<keyword evidence="11" id="KW-0443">Lipid metabolism</keyword>
<evidence type="ECO:0000256" key="10">
    <source>
        <dbReference type="ARBA" id="ARBA00022989"/>
    </source>
</evidence>
<dbReference type="InterPro" id="IPR002921">
    <property type="entry name" value="Fungal_lipase-type"/>
</dbReference>
<keyword evidence="6" id="KW-0479">Metal-binding</keyword>
<dbReference type="GO" id="GO:0016298">
    <property type="term" value="F:lipase activity"/>
    <property type="evidence" value="ECO:0007669"/>
    <property type="project" value="TreeGrafter"/>
</dbReference>
<evidence type="ECO:0000313" key="17">
    <source>
        <dbReference type="Proteomes" id="UP000291116"/>
    </source>
</evidence>
<dbReference type="InterPro" id="IPR052214">
    <property type="entry name" value="DAG_Lipase-Related"/>
</dbReference>